<dbReference type="InterPro" id="IPR036509">
    <property type="entry name" value="Met_Sox_Rdtase_MsrA_sf"/>
</dbReference>
<accession>A0A7L4USS3</accession>
<dbReference type="SUPFAM" id="SSF55068">
    <property type="entry name" value="Peptide methionine sulfoxide reductase"/>
    <property type="match status" value="1"/>
</dbReference>
<evidence type="ECO:0000313" key="7">
    <source>
        <dbReference type="Proteomes" id="UP000251835"/>
    </source>
</evidence>
<evidence type="ECO:0000256" key="2">
    <source>
        <dbReference type="ARBA" id="ARBA00047806"/>
    </source>
</evidence>
<protein>
    <recommendedName>
        <fullName evidence="4">Peptide methionine sulfoxide reductase MsrA</fullName>
        <shortName evidence="4">Protein-methionine-S-oxide reductase</shortName>
        <ecNumber evidence="4">1.8.4.11</ecNumber>
    </recommendedName>
    <alternativeName>
        <fullName evidence="4">Peptide-methionine (S)-S-oxide reductase</fullName>
        <shortName evidence="4">Peptide Met(O) reductase</shortName>
    </alternativeName>
</protein>
<dbReference type="GO" id="GO:0008113">
    <property type="term" value="F:peptide-methionine (S)-S-oxide reductase activity"/>
    <property type="evidence" value="ECO:0007669"/>
    <property type="project" value="UniProtKB-UniRule"/>
</dbReference>
<dbReference type="EMBL" id="QENZ01000003">
    <property type="protein sequence ID" value="PVX52582.1"/>
    <property type="molecule type" value="Genomic_DNA"/>
</dbReference>
<dbReference type="Pfam" id="PF01625">
    <property type="entry name" value="PMSR"/>
    <property type="match status" value="1"/>
</dbReference>
<evidence type="ECO:0000256" key="3">
    <source>
        <dbReference type="ARBA" id="ARBA00048782"/>
    </source>
</evidence>
<evidence type="ECO:0000256" key="1">
    <source>
        <dbReference type="ARBA" id="ARBA00023002"/>
    </source>
</evidence>
<feature type="active site" evidence="4">
    <location>
        <position position="34"/>
    </location>
</feature>
<evidence type="ECO:0000259" key="5">
    <source>
        <dbReference type="Pfam" id="PF01625"/>
    </source>
</evidence>
<dbReference type="InterPro" id="IPR002569">
    <property type="entry name" value="Met_Sox_Rdtase_MsrA_dom"/>
</dbReference>
<dbReference type="Gene3D" id="3.30.1060.10">
    <property type="entry name" value="Peptide methionine sulphoxide reductase MsrA"/>
    <property type="match status" value="1"/>
</dbReference>
<dbReference type="AlphaFoldDB" id="A0A7L4USS3"/>
<feature type="domain" description="Peptide methionine sulphoxide reductase MsrA" evidence="5">
    <location>
        <begin position="27"/>
        <end position="179"/>
    </location>
</feature>
<comment type="catalytic activity">
    <reaction evidence="3 4">
        <text>[thioredoxin]-disulfide + L-methionine + H2O = L-methionine (S)-S-oxide + [thioredoxin]-dithiol</text>
        <dbReference type="Rhea" id="RHEA:19993"/>
        <dbReference type="Rhea" id="RHEA-COMP:10698"/>
        <dbReference type="Rhea" id="RHEA-COMP:10700"/>
        <dbReference type="ChEBI" id="CHEBI:15377"/>
        <dbReference type="ChEBI" id="CHEBI:29950"/>
        <dbReference type="ChEBI" id="CHEBI:50058"/>
        <dbReference type="ChEBI" id="CHEBI:57844"/>
        <dbReference type="ChEBI" id="CHEBI:58772"/>
        <dbReference type="EC" id="1.8.4.11"/>
    </reaction>
</comment>
<organism evidence="6 7">
    <name type="scientific">Balneicella halophila</name>
    <dbReference type="NCBI Taxonomy" id="1537566"/>
    <lineage>
        <taxon>Bacteria</taxon>
        <taxon>Pseudomonadati</taxon>
        <taxon>Bacteroidota</taxon>
        <taxon>Bacteroidia</taxon>
        <taxon>Bacteroidales</taxon>
        <taxon>Balneicellaceae</taxon>
        <taxon>Balneicella</taxon>
    </lineage>
</organism>
<keyword evidence="1 4" id="KW-0560">Oxidoreductase</keyword>
<proteinExistence type="inferred from homology"/>
<sequence>MSILKQITVLITTIFIGMIVEAKNAETATLGAGCFWCVEAVFDQLKGVESVQSGYSGGDIKNPAYKEVCTGRTGHAEVVQITFNPELITFEEILEVFWTVHDPTSLNRQGADVGTQYRSAIFYHSEKQKEVANEYIKQLHYDKVFDKPIVTEVVPFEAFYPAEDYHNDYYERNGDQPYCRMVIRPKVNKFKKQFKDKLKK</sequence>
<dbReference type="PANTHER" id="PTHR43774">
    <property type="entry name" value="PEPTIDE METHIONINE SULFOXIDE REDUCTASE"/>
    <property type="match status" value="1"/>
</dbReference>
<evidence type="ECO:0000256" key="4">
    <source>
        <dbReference type="HAMAP-Rule" id="MF_01401"/>
    </source>
</evidence>
<name>A0A7L4USS3_BALHA</name>
<dbReference type="RefSeq" id="WP_116496110.1">
    <property type="nucleotide sequence ID" value="NZ_QENZ01000003.1"/>
</dbReference>
<reference evidence="6 7" key="1">
    <citation type="submission" date="2018-05" db="EMBL/GenBank/DDBJ databases">
        <title>Genomic Encyclopedia of Type Strains, Phase IV (KMG-IV): sequencing the most valuable type-strain genomes for metagenomic binning, comparative biology and taxonomic classification.</title>
        <authorList>
            <person name="Goeker M."/>
        </authorList>
    </citation>
    <scope>NUCLEOTIDE SEQUENCE [LARGE SCALE GENOMIC DNA]</scope>
    <source>
        <strain evidence="6 7">DSM 28579</strain>
    </source>
</reference>
<comment type="caution">
    <text evidence="6">The sequence shown here is derived from an EMBL/GenBank/DDBJ whole genome shotgun (WGS) entry which is preliminary data.</text>
</comment>
<dbReference type="Proteomes" id="UP000251835">
    <property type="component" value="Unassembled WGS sequence"/>
</dbReference>
<evidence type="ECO:0000313" key="6">
    <source>
        <dbReference type="EMBL" id="PVX52582.1"/>
    </source>
</evidence>
<gene>
    <name evidence="4" type="primary">msrA</name>
    <name evidence="6" type="ORF">C7377_0910</name>
</gene>
<comment type="function">
    <text evidence="4">Has an important function as a repair enzyme for proteins that have been inactivated by oxidation. Catalyzes the reversible oxidation-reduction of methionine sulfoxide in proteins to methionine.</text>
</comment>
<dbReference type="OrthoDB" id="4174719at2"/>
<dbReference type="NCBIfam" id="TIGR00401">
    <property type="entry name" value="msrA"/>
    <property type="match status" value="1"/>
</dbReference>
<dbReference type="HAMAP" id="MF_01401">
    <property type="entry name" value="MsrA"/>
    <property type="match status" value="1"/>
</dbReference>
<comment type="catalytic activity">
    <reaction evidence="2 4">
        <text>L-methionyl-[protein] + [thioredoxin]-disulfide + H2O = L-methionyl-(S)-S-oxide-[protein] + [thioredoxin]-dithiol</text>
        <dbReference type="Rhea" id="RHEA:14217"/>
        <dbReference type="Rhea" id="RHEA-COMP:10698"/>
        <dbReference type="Rhea" id="RHEA-COMP:10700"/>
        <dbReference type="Rhea" id="RHEA-COMP:12313"/>
        <dbReference type="Rhea" id="RHEA-COMP:12315"/>
        <dbReference type="ChEBI" id="CHEBI:15377"/>
        <dbReference type="ChEBI" id="CHEBI:16044"/>
        <dbReference type="ChEBI" id="CHEBI:29950"/>
        <dbReference type="ChEBI" id="CHEBI:44120"/>
        <dbReference type="ChEBI" id="CHEBI:50058"/>
        <dbReference type="EC" id="1.8.4.11"/>
    </reaction>
</comment>
<comment type="similarity">
    <text evidence="4">Belongs to the MsrA Met sulfoxide reductase family.</text>
</comment>
<keyword evidence="7" id="KW-1185">Reference proteome</keyword>
<dbReference type="EC" id="1.8.4.11" evidence="4"/>
<dbReference type="PANTHER" id="PTHR43774:SF1">
    <property type="entry name" value="PEPTIDE METHIONINE SULFOXIDE REDUCTASE MSRA 2"/>
    <property type="match status" value="1"/>
</dbReference>